<gene>
    <name evidence="2" type="ORF">LITE_LOCUS33749</name>
</gene>
<name>A0AAV0NKZ0_9ROSI</name>
<evidence type="ECO:0000313" key="2">
    <source>
        <dbReference type="EMBL" id="CAI0458886.1"/>
    </source>
</evidence>
<accession>A0AAV0NKZ0</accession>
<keyword evidence="3" id="KW-1185">Reference proteome</keyword>
<evidence type="ECO:0000313" key="3">
    <source>
        <dbReference type="Proteomes" id="UP001154282"/>
    </source>
</evidence>
<sequence>MGKMNSFGKRKEEEGSSRSGQRRKERIGTLGHGWVGLNDVVVVYFCWVKIG</sequence>
<organism evidence="2 3">
    <name type="scientific">Linum tenue</name>
    <dbReference type="NCBI Taxonomy" id="586396"/>
    <lineage>
        <taxon>Eukaryota</taxon>
        <taxon>Viridiplantae</taxon>
        <taxon>Streptophyta</taxon>
        <taxon>Embryophyta</taxon>
        <taxon>Tracheophyta</taxon>
        <taxon>Spermatophyta</taxon>
        <taxon>Magnoliopsida</taxon>
        <taxon>eudicotyledons</taxon>
        <taxon>Gunneridae</taxon>
        <taxon>Pentapetalae</taxon>
        <taxon>rosids</taxon>
        <taxon>fabids</taxon>
        <taxon>Malpighiales</taxon>
        <taxon>Linaceae</taxon>
        <taxon>Linum</taxon>
    </lineage>
</organism>
<comment type="caution">
    <text evidence="2">The sequence shown here is derived from an EMBL/GenBank/DDBJ whole genome shotgun (WGS) entry which is preliminary data.</text>
</comment>
<reference evidence="2" key="1">
    <citation type="submission" date="2022-08" db="EMBL/GenBank/DDBJ databases">
        <authorList>
            <person name="Gutierrez-Valencia J."/>
        </authorList>
    </citation>
    <scope>NUCLEOTIDE SEQUENCE</scope>
</reference>
<dbReference type="AlphaFoldDB" id="A0AAV0NKZ0"/>
<feature type="region of interest" description="Disordered" evidence="1">
    <location>
        <begin position="1"/>
        <end position="24"/>
    </location>
</feature>
<evidence type="ECO:0000256" key="1">
    <source>
        <dbReference type="SAM" id="MobiDB-lite"/>
    </source>
</evidence>
<dbReference type="EMBL" id="CAMGYJ010000008">
    <property type="protein sequence ID" value="CAI0458886.1"/>
    <property type="molecule type" value="Genomic_DNA"/>
</dbReference>
<dbReference type="Proteomes" id="UP001154282">
    <property type="component" value="Unassembled WGS sequence"/>
</dbReference>
<proteinExistence type="predicted"/>
<protein>
    <submittedName>
        <fullName evidence="2">Uncharacterized protein</fullName>
    </submittedName>
</protein>